<evidence type="ECO:0000256" key="3">
    <source>
        <dbReference type="ARBA" id="ARBA00022679"/>
    </source>
</evidence>
<comment type="function">
    <text evidence="9">Sterol O-acyltransferase that catalyzes the formation of stery esters.</text>
</comment>
<organism evidence="13 14">
    <name type="scientific">Parascedosporium putredinis</name>
    <dbReference type="NCBI Taxonomy" id="1442378"/>
    <lineage>
        <taxon>Eukaryota</taxon>
        <taxon>Fungi</taxon>
        <taxon>Dikarya</taxon>
        <taxon>Ascomycota</taxon>
        <taxon>Pezizomycotina</taxon>
        <taxon>Sordariomycetes</taxon>
        <taxon>Hypocreomycetidae</taxon>
        <taxon>Microascales</taxon>
        <taxon>Microascaceae</taxon>
        <taxon>Parascedosporium</taxon>
    </lineage>
</organism>
<evidence type="ECO:0000256" key="8">
    <source>
        <dbReference type="ARBA" id="ARBA00023315"/>
    </source>
</evidence>
<keyword evidence="14" id="KW-1185">Reference proteome</keyword>
<dbReference type="PANTHER" id="PTHR10408:SF23">
    <property type="entry name" value="STEROL O-ACYLTRANSFERASE 1-RELATED"/>
    <property type="match status" value="1"/>
</dbReference>
<comment type="subcellular location">
    <subcellularLocation>
        <location evidence="1 10">Endoplasmic reticulum membrane</location>
        <topology evidence="1 10">Multi-pass membrane protein</topology>
    </subcellularLocation>
</comment>
<protein>
    <recommendedName>
        <fullName evidence="10">O-acyltransferase</fullName>
    </recommendedName>
</protein>
<evidence type="ECO:0000256" key="4">
    <source>
        <dbReference type="ARBA" id="ARBA00022692"/>
    </source>
</evidence>
<keyword evidence="7 10" id="KW-0472">Membrane</keyword>
<dbReference type="GO" id="GO:0034737">
    <property type="term" value="F:ergosterol O-acyltransferase activity"/>
    <property type="evidence" value="ECO:0007669"/>
    <property type="project" value="TreeGrafter"/>
</dbReference>
<evidence type="ECO:0000256" key="1">
    <source>
        <dbReference type="ARBA" id="ARBA00004477"/>
    </source>
</evidence>
<accession>A0A9P1H3N3</accession>
<feature type="transmembrane region" description="Helical" evidence="12">
    <location>
        <begin position="98"/>
        <end position="118"/>
    </location>
</feature>
<evidence type="ECO:0000256" key="6">
    <source>
        <dbReference type="ARBA" id="ARBA00022989"/>
    </source>
</evidence>
<dbReference type="InterPro" id="IPR004299">
    <property type="entry name" value="MBOAT_fam"/>
</dbReference>
<evidence type="ECO:0000313" key="13">
    <source>
        <dbReference type="EMBL" id="CAI4215001.1"/>
    </source>
</evidence>
<evidence type="ECO:0000256" key="7">
    <source>
        <dbReference type="ARBA" id="ARBA00023136"/>
    </source>
</evidence>
<keyword evidence="6 12" id="KW-1133">Transmembrane helix</keyword>
<evidence type="ECO:0000256" key="5">
    <source>
        <dbReference type="ARBA" id="ARBA00022824"/>
    </source>
</evidence>
<feature type="transmembrane region" description="Helical" evidence="12">
    <location>
        <begin position="138"/>
        <end position="157"/>
    </location>
</feature>
<keyword evidence="5 10" id="KW-0256">Endoplasmic reticulum</keyword>
<dbReference type="GO" id="GO:0008204">
    <property type="term" value="P:ergosterol metabolic process"/>
    <property type="evidence" value="ECO:0007669"/>
    <property type="project" value="TreeGrafter"/>
</dbReference>
<dbReference type="AlphaFoldDB" id="A0A9P1H3N3"/>
<gene>
    <name evidence="13" type="ORF">PPNO1_LOCUS4722</name>
</gene>
<feature type="transmembrane region" description="Helical" evidence="12">
    <location>
        <begin position="389"/>
        <end position="409"/>
    </location>
</feature>
<keyword evidence="3 10" id="KW-0808">Transferase</keyword>
<proteinExistence type="inferred from homology"/>
<evidence type="ECO:0000313" key="14">
    <source>
        <dbReference type="Proteomes" id="UP000838763"/>
    </source>
</evidence>
<dbReference type="PANTHER" id="PTHR10408">
    <property type="entry name" value="STEROL O-ACYLTRANSFERASE"/>
    <property type="match status" value="1"/>
</dbReference>
<name>A0A9P1H3N3_9PEZI</name>
<dbReference type="OrthoDB" id="10039049at2759"/>
<feature type="transmembrane region" description="Helical" evidence="12">
    <location>
        <begin position="345"/>
        <end position="368"/>
    </location>
</feature>
<comment type="similarity">
    <text evidence="2 10">Belongs to the membrane-bound acyltransferase family. Sterol o-acyltransferase subfamily.</text>
</comment>
<dbReference type="InterPro" id="IPR014371">
    <property type="entry name" value="Oat_ACAT_DAG_ARE"/>
</dbReference>
<feature type="transmembrane region" description="Helical" evidence="12">
    <location>
        <begin position="58"/>
        <end position="77"/>
    </location>
</feature>
<dbReference type="Proteomes" id="UP000838763">
    <property type="component" value="Unassembled WGS sequence"/>
</dbReference>
<dbReference type="GO" id="GO:0005789">
    <property type="term" value="C:endoplasmic reticulum membrane"/>
    <property type="evidence" value="ECO:0007669"/>
    <property type="project" value="UniProtKB-SubCell"/>
</dbReference>
<evidence type="ECO:0000256" key="2">
    <source>
        <dbReference type="ARBA" id="ARBA00009010"/>
    </source>
</evidence>
<evidence type="ECO:0000256" key="10">
    <source>
        <dbReference type="PIRNR" id="PIRNR000439"/>
    </source>
</evidence>
<dbReference type="EMBL" id="CALLCH030000012">
    <property type="protein sequence ID" value="CAI4215001.1"/>
    <property type="molecule type" value="Genomic_DNA"/>
</dbReference>
<keyword evidence="4 12" id="KW-0812">Transmembrane</keyword>
<feature type="region of interest" description="Disordered" evidence="11">
    <location>
        <begin position="1"/>
        <end position="23"/>
    </location>
</feature>
<dbReference type="PIRSF" id="PIRSF000439">
    <property type="entry name" value="Oat_ACAT_DAG_ARE"/>
    <property type="match status" value="1"/>
</dbReference>
<keyword evidence="8 10" id="KW-0012">Acyltransferase</keyword>
<evidence type="ECO:0000256" key="9">
    <source>
        <dbReference type="ARBA" id="ARBA00023568"/>
    </source>
</evidence>
<comment type="caution">
    <text evidence="13">The sequence shown here is derived from an EMBL/GenBank/DDBJ whole genome shotgun (WGS) entry which is preliminary data.</text>
</comment>
<evidence type="ECO:0000256" key="11">
    <source>
        <dbReference type="SAM" id="MobiDB-lite"/>
    </source>
</evidence>
<evidence type="ECO:0000256" key="12">
    <source>
        <dbReference type="SAM" id="Phobius"/>
    </source>
</evidence>
<dbReference type="Pfam" id="PF03062">
    <property type="entry name" value="MBOAT"/>
    <property type="match status" value="1"/>
</dbReference>
<reference evidence="13" key="1">
    <citation type="submission" date="2022-11" db="EMBL/GenBank/DDBJ databases">
        <authorList>
            <person name="Scott C."/>
            <person name="Bruce N."/>
        </authorList>
    </citation>
    <scope>NUCLEOTIDE SEQUENCE</scope>
</reference>
<sequence>MGIGCPYPTPILPRPRGEKDRRGKKFGLRAKGKFQDIVFTRNFSTFDPQNEAAANSPFYGFYTLFWLAVSLFMLKTAANNWRTYGNPLGTNEIMRNMFNGDVLGLLVFDGAMCSLAYVTWLLQKLIILDYLDWDSTGWILQNVWQTAFIGGVVGLTITKDWPWSHNVFFVLHGLVLLMKQHSYAFYNGHLSTVFKQREVLRATLAKLEGYAVDSKSWTGGHSTSFSTSSGPQGGSPVARIANAHRGFVSDTSLAEDVPVEDIISDVNSSTPLGPAKVATYKIALQDEFDQLTKEIVRNTTAPERAYPNNLTLFNMFEYLLFPIIVYELEYPRSDTIRWNYVFEKLAALVGVLFVMNMLSQTFIFPVVVKAIAMKEAGMPLGQRLQEFPWMLSDLIFPFMMEYLLTWYLIWETILNTLAELTRFADRNFYDAWWNCVRVDDPTFKRLLDLPG</sequence>